<sequence length="68" mass="7409">GHFIILSEVSVHPVIPVFIISRMVSCFAASSSYVLGAQDPHAHLEVCLLDTKLHRVHQVIDVVQGPHG</sequence>
<reference evidence="1 2" key="1">
    <citation type="submission" date="2021-06" db="EMBL/GenBank/DDBJ databases">
        <authorList>
            <person name="Palmer J.M."/>
        </authorList>
    </citation>
    <scope>NUCLEOTIDE SEQUENCE [LARGE SCALE GENOMIC DNA]</scope>
    <source>
        <strain evidence="1 2">XC_2019</strain>
        <tissue evidence="1">Muscle</tissue>
    </source>
</reference>
<protein>
    <submittedName>
        <fullName evidence="1">Uncharacterized protein</fullName>
    </submittedName>
</protein>
<dbReference type="EMBL" id="JAHRIN010034770">
    <property type="protein sequence ID" value="MEQ2203641.1"/>
    <property type="molecule type" value="Genomic_DNA"/>
</dbReference>
<accession>A0ABV0R678</accession>
<keyword evidence="2" id="KW-1185">Reference proteome</keyword>
<feature type="non-terminal residue" evidence="1">
    <location>
        <position position="1"/>
    </location>
</feature>
<name>A0ABV0R678_9TELE</name>
<proteinExistence type="predicted"/>
<dbReference type="Proteomes" id="UP001434883">
    <property type="component" value="Unassembled WGS sequence"/>
</dbReference>
<organism evidence="1 2">
    <name type="scientific">Xenoophorus captivus</name>
    <dbReference type="NCBI Taxonomy" id="1517983"/>
    <lineage>
        <taxon>Eukaryota</taxon>
        <taxon>Metazoa</taxon>
        <taxon>Chordata</taxon>
        <taxon>Craniata</taxon>
        <taxon>Vertebrata</taxon>
        <taxon>Euteleostomi</taxon>
        <taxon>Actinopterygii</taxon>
        <taxon>Neopterygii</taxon>
        <taxon>Teleostei</taxon>
        <taxon>Neoteleostei</taxon>
        <taxon>Acanthomorphata</taxon>
        <taxon>Ovalentaria</taxon>
        <taxon>Atherinomorphae</taxon>
        <taxon>Cyprinodontiformes</taxon>
        <taxon>Goodeidae</taxon>
        <taxon>Xenoophorus</taxon>
    </lineage>
</organism>
<gene>
    <name evidence="1" type="ORF">XENOCAPTIV_001676</name>
</gene>
<comment type="caution">
    <text evidence="1">The sequence shown here is derived from an EMBL/GenBank/DDBJ whole genome shotgun (WGS) entry which is preliminary data.</text>
</comment>
<evidence type="ECO:0000313" key="1">
    <source>
        <dbReference type="EMBL" id="MEQ2203641.1"/>
    </source>
</evidence>
<evidence type="ECO:0000313" key="2">
    <source>
        <dbReference type="Proteomes" id="UP001434883"/>
    </source>
</evidence>